<gene>
    <name evidence="7" type="ORF">SAMN05421818_1073</name>
</gene>
<reference evidence="8" key="1">
    <citation type="submission" date="2016-10" db="EMBL/GenBank/DDBJ databases">
        <authorList>
            <person name="Varghese N."/>
            <person name="Submissions S."/>
        </authorList>
    </citation>
    <scope>NUCLEOTIDE SEQUENCE [LARGE SCALE GENOMIC DNA]</scope>
    <source>
        <strain evidence="8">DSM 23313</strain>
    </source>
</reference>
<evidence type="ECO:0000259" key="5">
    <source>
        <dbReference type="SMART" id="SM00533"/>
    </source>
</evidence>
<dbReference type="AlphaFoldDB" id="A0A1G8DGL9"/>
<sequence length="625" mass="72000">MFLFCFFLTLNNILIHYICSSSFESIIAKKRNHLMEIYSKRKKVFEEKYNSIRSKYKIVGAIRLIVFLMIIYFFYLSVSNADYFYLYIAGGIVVLFLALLRLHASYSWRMRYMQALMDINKDELAFLDEDARPFEGGDEFKTTDHPYAFDLDIFGAKSLFQYLNRTASFIGKQKLADLLKGHLDTKTILLNQEAIKELSQKVEWRQEINAYSKISNLDEAAFKRLKAWSESEVVKMSKMTRVLSYVVPAILLVSSILYLITDSTVYGYIVSTSFTFNLIFAMSKIRYIQAELGGADKVHETIDSYSAIIKRIEKEPFATEKMKGYIKQLRKDSFQASKELKVLSRLFEQMETVANLFVMVIFNGLGQFHVHVLHRFLEWKREKAQLVPIAIEVIGEVEALNSLANFSYNNRTYSFPTLNEDGEMSFAELGHPLLNEKKRVCNDISFSDQRFVILTGSNMSGKSTFLRTVGVNLVLAGVGAPVCASQASFFPLPLFVSMRLTDSLEDSESYFYAEVKRLKMIIEKVQQEPCFVLLDEILRGTNSDDKQSGTIGVIMKLIREKTYGVIATHDLEVCNTTDEYPEILINKCFEVEIKQDDLYFDYKIRDGVCQNKNATFIMKKMQIID</sequence>
<feature type="transmembrane region" description="Helical" evidence="4">
    <location>
        <begin position="266"/>
        <end position="283"/>
    </location>
</feature>
<dbReference type="InterPro" id="IPR000432">
    <property type="entry name" value="DNA_mismatch_repair_MutS_C"/>
</dbReference>
<keyword evidence="4" id="KW-0812">Transmembrane</keyword>
<proteinExistence type="predicted"/>
<evidence type="ECO:0000256" key="4">
    <source>
        <dbReference type="SAM" id="Phobius"/>
    </source>
</evidence>
<evidence type="ECO:0000259" key="6">
    <source>
        <dbReference type="SMART" id="SM00534"/>
    </source>
</evidence>
<feature type="transmembrane region" description="Helical" evidence="4">
    <location>
        <begin position="58"/>
        <end position="78"/>
    </location>
</feature>
<keyword evidence="4" id="KW-0472">Membrane</keyword>
<keyword evidence="8" id="KW-1185">Reference proteome</keyword>
<dbReference type="InterPro" id="IPR007696">
    <property type="entry name" value="DNA_mismatch_repair_MutS_core"/>
</dbReference>
<dbReference type="GO" id="GO:0006298">
    <property type="term" value="P:mismatch repair"/>
    <property type="evidence" value="ECO:0007669"/>
    <property type="project" value="InterPro"/>
</dbReference>
<dbReference type="GO" id="GO:0005524">
    <property type="term" value="F:ATP binding"/>
    <property type="evidence" value="ECO:0007669"/>
    <property type="project" value="UniProtKB-KW"/>
</dbReference>
<dbReference type="Gene3D" id="3.40.50.300">
    <property type="entry name" value="P-loop containing nucleotide triphosphate hydrolases"/>
    <property type="match status" value="1"/>
</dbReference>
<dbReference type="InterPro" id="IPR045076">
    <property type="entry name" value="MutS"/>
</dbReference>
<evidence type="ECO:0000313" key="8">
    <source>
        <dbReference type="Proteomes" id="UP000243588"/>
    </source>
</evidence>
<dbReference type="PANTHER" id="PTHR11361">
    <property type="entry name" value="DNA MISMATCH REPAIR PROTEIN MUTS FAMILY MEMBER"/>
    <property type="match status" value="1"/>
</dbReference>
<protein>
    <submittedName>
        <fullName evidence="7">MutS domain V</fullName>
    </submittedName>
</protein>
<name>A0A1G8DGL9_9FLAO</name>
<evidence type="ECO:0000256" key="3">
    <source>
        <dbReference type="ARBA" id="ARBA00023125"/>
    </source>
</evidence>
<feature type="domain" description="DNA mismatch repair protein MutS core" evidence="5">
    <location>
        <begin position="154"/>
        <end position="437"/>
    </location>
</feature>
<dbReference type="Proteomes" id="UP000243588">
    <property type="component" value="Unassembled WGS sequence"/>
</dbReference>
<dbReference type="GO" id="GO:0005829">
    <property type="term" value="C:cytosol"/>
    <property type="evidence" value="ECO:0007669"/>
    <property type="project" value="TreeGrafter"/>
</dbReference>
<dbReference type="PANTHER" id="PTHR11361:SF99">
    <property type="entry name" value="DNA MISMATCH REPAIR PROTEIN"/>
    <property type="match status" value="1"/>
</dbReference>
<feature type="transmembrane region" description="Helical" evidence="4">
    <location>
        <begin position="84"/>
        <end position="104"/>
    </location>
</feature>
<feature type="transmembrane region" description="Helical" evidence="4">
    <location>
        <begin position="6"/>
        <end position="27"/>
    </location>
</feature>
<dbReference type="SUPFAM" id="SSF48334">
    <property type="entry name" value="DNA repair protein MutS, domain III"/>
    <property type="match status" value="1"/>
</dbReference>
<dbReference type="GO" id="GO:0140664">
    <property type="term" value="F:ATP-dependent DNA damage sensor activity"/>
    <property type="evidence" value="ECO:0007669"/>
    <property type="project" value="InterPro"/>
</dbReference>
<dbReference type="SMART" id="SM00533">
    <property type="entry name" value="MUTSd"/>
    <property type="match status" value="1"/>
</dbReference>
<evidence type="ECO:0000256" key="1">
    <source>
        <dbReference type="ARBA" id="ARBA00022741"/>
    </source>
</evidence>
<dbReference type="SUPFAM" id="SSF52540">
    <property type="entry name" value="P-loop containing nucleoside triphosphate hydrolases"/>
    <property type="match status" value="1"/>
</dbReference>
<accession>A0A1G8DGL9</accession>
<feature type="transmembrane region" description="Helical" evidence="4">
    <location>
        <begin position="242"/>
        <end position="260"/>
    </location>
</feature>
<dbReference type="GO" id="GO:0030983">
    <property type="term" value="F:mismatched DNA binding"/>
    <property type="evidence" value="ECO:0007669"/>
    <property type="project" value="InterPro"/>
</dbReference>
<dbReference type="Gene3D" id="1.10.1420.10">
    <property type="match status" value="1"/>
</dbReference>
<dbReference type="SMART" id="SM00534">
    <property type="entry name" value="MUTSac"/>
    <property type="match status" value="1"/>
</dbReference>
<evidence type="ECO:0000313" key="7">
    <source>
        <dbReference type="EMBL" id="SDH56771.1"/>
    </source>
</evidence>
<dbReference type="STRING" id="702745.SAMN05421818_1073"/>
<dbReference type="InterPro" id="IPR036187">
    <property type="entry name" value="DNA_mismatch_repair_MutS_sf"/>
</dbReference>
<dbReference type="EMBL" id="FNDQ01000007">
    <property type="protein sequence ID" value="SDH56771.1"/>
    <property type="molecule type" value="Genomic_DNA"/>
</dbReference>
<keyword evidence="3" id="KW-0238">DNA-binding</keyword>
<dbReference type="Pfam" id="PF00488">
    <property type="entry name" value="MutS_V"/>
    <property type="match status" value="1"/>
</dbReference>
<evidence type="ECO:0000256" key="2">
    <source>
        <dbReference type="ARBA" id="ARBA00022840"/>
    </source>
</evidence>
<dbReference type="InterPro" id="IPR027417">
    <property type="entry name" value="P-loop_NTPase"/>
</dbReference>
<keyword evidence="4" id="KW-1133">Transmembrane helix</keyword>
<feature type="domain" description="DNA mismatch repair proteins mutS family" evidence="6">
    <location>
        <begin position="449"/>
        <end position="625"/>
    </location>
</feature>
<keyword evidence="1" id="KW-0547">Nucleotide-binding</keyword>
<organism evidence="7 8">
    <name type="scientific">Myroides phaeus</name>
    <dbReference type="NCBI Taxonomy" id="702745"/>
    <lineage>
        <taxon>Bacteria</taxon>
        <taxon>Pseudomonadati</taxon>
        <taxon>Bacteroidota</taxon>
        <taxon>Flavobacteriia</taxon>
        <taxon>Flavobacteriales</taxon>
        <taxon>Flavobacteriaceae</taxon>
        <taxon>Myroides</taxon>
    </lineage>
</organism>
<keyword evidence="2" id="KW-0067">ATP-binding</keyword>